<evidence type="ECO:0000256" key="6">
    <source>
        <dbReference type="ARBA" id="ARBA00023163"/>
    </source>
</evidence>
<feature type="compositionally biased region" description="Low complexity" evidence="8">
    <location>
        <begin position="213"/>
        <end position="229"/>
    </location>
</feature>
<keyword evidence="5" id="KW-0238">DNA-binding</keyword>
<keyword evidence="4" id="KW-0805">Transcription regulation</keyword>
<feature type="region of interest" description="Disordered" evidence="8">
    <location>
        <begin position="46"/>
        <end position="128"/>
    </location>
</feature>
<organism evidence="10 11">
    <name type="scientific">[Candida] arabinofermentans NRRL YB-2248</name>
    <dbReference type="NCBI Taxonomy" id="983967"/>
    <lineage>
        <taxon>Eukaryota</taxon>
        <taxon>Fungi</taxon>
        <taxon>Dikarya</taxon>
        <taxon>Ascomycota</taxon>
        <taxon>Saccharomycotina</taxon>
        <taxon>Pichiomycetes</taxon>
        <taxon>Pichiales</taxon>
        <taxon>Pichiaceae</taxon>
        <taxon>Ogataea</taxon>
        <taxon>Ogataea/Candida clade</taxon>
    </lineage>
</organism>
<dbReference type="CDD" id="cd12148">
    <property type="entry name" value="fungal_TF_MHR"/>
    <property type="match status" value="1"/>
</dbReference>
<feature type="compositionally biased region" description="Polar residues" evidence="8">
    <location>
        <begin position="46"/>
        <end position="57"/>
    </location>
</feature>
<dbReference type="GO" id="GO:0008270">
    <property type="term" value="F:zinc ion binding"/>
    <property type="evidence" value="ECO:0007669"/>
    <property type="project" value="InterPro"/>
</dbReference>
<dbReference type="FunFam" id="4.10.240.10:FF:000003">
    <property type="entry name" value="C6 transcription factor (Leu3)"/>
    <property type="match status" value="1"/>
</dbReference>
<dbReference type="GO" id="GO:0001216">
    <property type="term" value="F:DNA-binding transcription activator activity"/>
    <property type="evidence" value="ECO:0007669"/>
    <property type="project" value="UniProtKB-ARBA"/>
</dbReference>
<dbReference type="SUPFAM" id="SSF57701">
    <property type="entry name" value="Zn2/Cys6 DNA-binding domain"/>
    <property type="match status" value="1"/>
</dbReference>
<evidence type="ECO:0000256" key="8">
    <source>
        <dbReference type="SAM" id="MobiDB-lite"/>
    </source>
</evidence>
<dbReference type="PANTHER" id="PTHR31845">
    <property type="entry name" value="FINGER DOMAIN PROTEIN, PUTATIVE-RELATED"/>
    <property type="match status" value="1"/>
</dbReference>
<dbReference type="Proteomes" id="UP000094801">
    <property type="component" value="Unassembled WGS sequence"/>
</dbReference>
<dbReference type="InterPro" id="IPR001138">
    <property type="entry name" value="Zn2Cys6_DnaBD"/>
</dbReference>
<evidence type="ECO:0000313" key="11">
    <source>
        <dbReference type="Proteomes" id="UP000094801"/>
    </source>
</evidence>
<sequence length="1070" mass="119808">METLFNKSTSVKSEEVPQQQVPNIPILPSYNLTSSNRNNIIGSQSVDQDQTQSFQAHSTSTNSSTNFTTQYNMDSQQQQQLQQQRQNHDFPSPSSSSSSPMPHTRQITSNNMTSSSIKSNINNNNNKNNKLKKIACTECRQQKAKCDAHEQSPNPCTRCVKRGIHCNLKSDYKRTFKRAKIAEMEKEYEQMRKKLITNPQIQLIPQQQVQQQVQQVQQQNSPSQLPPISSFSSPNTYQPITRYISPTPPPGPLTSSSLPPHAYASPSPITHQQQQPQQVQQHPTTTGYSRTMSMPMIGQTSTGTNMIPPLIQPTHQQRIPVTQSIYQNNNIERDPHSTIDSVLETTPKEQNVMTNQGPSVIRAPLTSHSFFGTNIPSPIPVSHTKPLPSETICSPKSLGEVTLTSDEIKVLFIEFVENYHSILPVVDVTKGIERIFRLCPVLFWTIMSIALRRHNSSTISKEKSHNIYLQLTPILKSALAEITISPITRYAPTEVEEPILNVSSVYSVQAFLLYTFWPPLTSSLSADTSWNTIGIAIFQAIRIGLHSPGHSSDGMKTTNVDLLKEQIRTWIGCNIVSQTIATAFGFPGFVQLDTSLLISCKPENSLEIPNSLRQMVEIQLFEEQVAKTMNSNPLDPLRLVDASEKLSLLHLLNRELDQLQIKLCSDFTNPIDDLRRLSLFSARLHTLTYNFLDTERIATFELSRGLVKAYNSALAVITHCRDAQSRDKSFIRYLPGVYVLTIWQASCIIAKLVHSPYNKLIDIGAGKELYQCAISLTLKASVMKHDMAHRSSGIMRITWALFKTLYEQQNTSSSSMQNVTVRSRMCASVFFDCLWILREKSGMIKLAPRPKNLVSIDENAVAESGDESASSSSEEYEDRSNSNSDSDDHDHEIPLDSSLKGTPNSSTSSQSAHKKKFRSLSNTLHPESSARKIINTIPLDPQPISLGENNNQENSVSSNSSAKTSPFVNQHLSYKSSPDQKKSTQVQPQQPQQQLQTPPTRLMTHRRRLSTSSTANQGNNNTNNANNANNAKRESPIYPLDSWDLVNDIDSDLLFKDIDSVMNDFGFHAD</sequence>
<keyword evidence="3" id="KW-0862">Zinc</keyword>
<feature type="compositionally biased region" description="Low complexity" evidence="8">
    <location>
        <begin position="270"/>
        <end position="286"/>
    </location>
</feature>
<protein>
    <recommendedName>
        <fullName evidence="9">Zn(2)-C6 fungal-type domain-containing protein</fullName>
    </recommendedName>
</protein>
<dbReference type="Gene3D" id="4.10.240.10">
    <property type="entry name" value="Zn(2)-C6 fungal-type DNA-binding domain"/>
    <property type="match status" value="1"/>
</dbReference>
<evidence type="ECO:0000256" key="5">
    <source>
        <dbReference type="ARBA" id="ARBA00023125"/>
    </source>
</evidence>
<feature type="domain" description="Zn(2)-C6 fungal-type" evidence="9">
    <location>
        <begin position="135"/>
        <end position="168"/>
    </location>
</feature>
<keyword evidence="2" id="KW-0479">Metal-binding</keyword>
<feature type="compositionally biased region" description="Polar residues" evidence="8">
    <location>
        <begin position="962"/>
        <end position="977"/>
    </location>
</feature>
<evidence type="ECO:0000256" key="2">
    <source>
        <dbReference type="ARBA" id="ARBA00022723"/>
    </source>
</evidence>
<keyword evidence="11" id="KW-1185">Reference proteome</keyword>
<feature type="compositionally biased region" description="Polar residues" evidence="8">
    <location>
        <begin position="230"/>
        <end position="239"/>
    </location>
</feature>
<evidence type="ECO:0000256" key="3">
    <source>
        <dbReference type="ARBA" id="ARBA00022833"/>
    </source>
</evidence>
<dbReference type="STRING" id="983967.A0A1E4STR4"/>
<feature type="compositionally biased region" description="Polar residues" evidence="8">
    <location>
        <begin position="899"/>
        <end position="911"/>
    </location>
</feature>
<feature type="region of interest" description="Disordered" evidence="8">
    <location>
        <begin position="1"/>
        <end position="30"/>
    </location>
</feature>
<feature type="region of interest" description="Disordered" evidence="8">
    <location>
        <begin position="858"/>
        <end position="1035"/>
    </location>
</feature>
<evidence type="ECO:0000313" key="10">
    <source>
        <dbReference type="EMBL" id="ODV82894.1"/>
    </source>
</evidence>
<feature type="compositionally biased region" description="Low complexity" evidence="8">
    <location>
        <begin position="984"/>
        <end position="1000"/>
    </location>
</feature>
<feature type="compositionally biased region" description="Polar residues" evidence="8">
    <location>
        <begin position="1"/>
        <end position="22"/>
    </location>
</feature>
<dbReference type="InterPro" id="IPR036864">
    <property type="entry name" value="Zn2-C6_fun-type_DNA-bd_sf"/>
</dbReference>
<comment type="subcellular location">
    <subcellularLocation>
        <location evidence="1">Nucleus</location>
    </subcellularLocation>
</comment>
<dbReference type="PANTHER" id="PTHR31845:SF21">
    <property type="entry name" value="REGULATORY PROTEIN LEU3"/>
    <property type="match status" value="1"/>
</dbReference>
<dbReference type="PROSITE" id="PS00463">
    <property type="entry name" value="ZN2_CY6_FUNGAL_1"/>
    <property type="match status" value="1"/>
</dbReference>
<dbReference type="InterPro" id="IPR051089">
    <property type="entry name" value="prtT"/>
</dbReference>
<feature type="compositionally biased region" description="Low complexity" evidence="8">
    <location>
        <begin position="107"/>
        <end position="128"/>
    </location>
</feature>
<dbReference type="GO" id="GO:0000976">
    <property type="term" value="F:transcription cis-regulatory region binding"/>
    <property type="evidence" value="ECO:0007669"/>
    <property type="project" value="TreeGrafter"/>
</dbReference>
<dbReference type="OrthoDB" id="2341546at2759"/>
<evidence type="ECO:0000256" key="1">
    <source>
        <dbReference type="ARBA" id="ARBA00004123"/>
    </source>
</evidence>
<feature type="compositionally biased region" description="Low complexity" evidence="8">
    <location>
        <begin position="58"/>
        <end position="69"/>
    </location>
</feature>
<dbReference type="CDD" id="cd00067">
    <property type="entry name" value="GAL4"/>
    <property type="match status" value="1"/>
</dbReference>
<evidence type="ECO:0000256" key="4">
    <source>
        <dbReference type="ARBA" id="ARBA00023015"/>
    </source>
</evidence>
<reference evidence="11" key="1">
    <citation type="submission" date="2016-04" db="EMBL/GenBank/DDBJ databases">
        <title>Comparative genomics of biotechnologically important yeasts.</title>
        <authorList>
            <consortium name="DOE Joint Genome Institute"/>
            <person name="Riley R."/>
            <person name="Haridas S."/>
            <person name="Wolfe K.H."/>
            <person name="Lopes M.R."/>
            <person name="Hittinger C.T."/>
            <person name="Goker M."/>
            <person name="Salamov A."/>
            <person name="Wisecaver J."/>
            <person name="Long T.M."/>
            <person name="Aerts A.L."/>
            <person name="Barry K."/>
            <person name="Choi C."/>
            <person name="Clum A."/>
            <person name="Coughlan A.Y."/>
            <person name="Deshpande S."/>
            <person name="Douglass A.P."/>
            <person name="Hanson S.J."/>
            <person name="Klenk H.-P."/>
            <person name="Labutti K."/>
            <person name="Lapidus A."/>
            <person name="Lindquist E."/>
            <person name="Lipzen A."/>
            <person name="Meier-Kolthoff J.P."/>
            <person name="Ohm R.A."/>
            <person name="Otillar R.P."/>
            <person name="Pangilinan J."/>
            <person name="Peng Y."/>
            <person name="Rokas A."/>
            <person name="Rosa C.A."/>
            <person name="Scheuner C."/>
            <person name="Sibirny A.A."/>
            <person name="Slot J.C."/>
            <person name="Stielow J.B."/>
            <person name="Sun H."/>
            <person name="Kurtzman C.P."/>
            <person name="Blackwell M."/>
            <person name="Grigoriev I.V."/>
            <person name="Jeffries T.W."/>
        </authorList>
    </citation>
    <scope>NUCLEOTIDE SEQUENCE [LARGE SCALE GENOMIC DNA]</scope>
    <source>
        <strain evidence="11">NRRL YB-2248</strain>
    </source>
</reference>
<feature type="compositionally biased region" description="Low complexity" evidence="8">
    <location>
        <begin position="949"/>
        <end position="961"/>
    </location>
</feature>
<keyword evidence="6" id="KW-0804">Transcription</keyword>
<dbReference type="EMBL" id="KV453871">
    <property type="protein sequence ID" value="ODV82894.1"/>
    <property type="molecule type" value="Genomic_DNA"/>
</dbReference>
<dbReference type="Pfam" id="PF00172">
    <property type="entry name" value="Zn_clus"/>
    <property type="match status" value="1"/>
</dbReference>
<keyword evidence="7" id="KW-0539">Nucleus</keyword>
<proteinExistence type="predicted"/>
<dbReference type="PROSITE" id="PS50048">
    <property type="entry name" value="ZN2_CY6_FUNGAL_2"/>
    <property type="match status" value="1"/>
</dbReference>
<accession>A0A1E4STR4</accession>
<feature type="region of interest" description="Disordered" evidence="8">
    <location>
        <begin position="213"/>
        <end position="291"/>
    </location>
</feature>
<feature type="compositionally biased region" description="Low complexity" evidence="8">
    <location>
        <begin position="76"/>
        <end position="100"/>
    </location>
</feature>
<dbReference type="GO" id="GO:0000981">
    <property type="term" value="F:DNA-binding transcription factor activity, RNA polymerase II-specific"/>
    <property type="evidence" value="ECO:0007669"/>
    <property type="project" value="InterPro"/>
</dbReference>
<gene>
    <name evidence="10" type="ORF">CANARDRAFT_30462</name>
</gene>
<feature type="compositionally biased region" description="Low complexity" evidence="8">
    <location>
        <begin position="1010"/>
        <end position="1030"/>
    </location>
</feature>
<dbReference type="GO" id="GO:0005634">
    <property type="term" value="C:nucleus"/>
    <property type="evidence" value="ECO:0007669"/>
    <property type="project" value="UniProtKB-SubCell"/>
</dbReference>
<dbReference type="AlphaFoldDB" id="A0A1E4STR4"/>
<evidence type="ECO:0000256" key="7">
    <source>
        <dbReference type="ARBA" id="ARBA00023242"/>
    </source>
</evidence>
<dbReference type="SMART" id="SM00066">
    <property type="entry name" value="GAL4"/>
    <property type="match status" value="1"/>
</dbReference>
<name>A0A1E4STR4_9ASCO</name>
<evidence type="ECO:0000259" key="9">
    <source>
        <dbReference type="PROSITE" id="PS50048"/>
    </source>
</evidence>